<dbReference type="PANTHER" id="PTHR43386:SF1">
    <property type="entry name" value="D,D-DIPEPTIDE TRANSPORT SYSTEM PERMEASE PROTEIN DDPC-RELATED"/>
    <property type="match status" value="1"/>
</dbReference>
<dbReference type="EMBL" id="AYTS01000034">
    <property type="protein sequence ID" value="OOP57412.1"/>
    <property type="molecule type" value="Genomic_DNA"/>
</dbReference>
<feature type="transmembrane region" description="Helical" evidence="7">
    <location>
        <begin position="65"/>
        <end position="89"/>
    </location>
</feature>
<dbReference type="Pfam" id="PF00528">
    <property type="entry name" value="BPD_transp_1"/>
    <property type="match status" value="1"/>
</dbReference>
<organism evidence="9 10">
    <name type="scientific">Candidatus Brocadia carolinensis</name>
    <dbReference type="NCBI Taxonomy" id="1004156"/>
    <lineage>
        <taxon>Bacteria</taxon>
        <taxon>Pseudomonadati</taxon>
        <taxon>Planctomycetota</taxon>
        <taxon>Candidatus Brocadiia</taxon>
        <taxon>Candidatus Brocadiales</taxon>
        <taxon>Candidatus Brocadiaceae</taxon>
        <taxon>Candidatus Brocadia</taxon>
    </lineage>
</organism>
<evidence type="ECO:0000313" key="9">
    <source>
        <dbReference type="EMBL" id="OOP57412.1"/>
    </source>
</evidence>
<dbReference type="InterPro" id="IPR050366">
    <property type="entry name" value="BP-dependent_transpt_permease"/>
</dbReference>
<feature type="transmembrane region" description="Helical" evidence="7">
    <location>
        <begin position="126"/>
        <end position="145"/>
    </location>
</feature>
<dbReference type="STRING" id="1004156.AYP45_03610"/>
<proteinExistence type="inferred from homology"/>
<dbReference type="PANTHER" id="PTHR43386">
    <property type="entry name" value="OLIGOPEPTIDE TRANSPORT SYSTEM PERMEASE PROTEIN APPC"/>
    <property type="match status" value="1"/>
</dbReference>
<gene>
    <name evidence="9" type="ORF">AYP45_03610</name>
</gene>
<accession>A0A1V4AWA8</accession>
<feature type="transmembrane region" description="Helical" evidence="7">
    <location>
        <begin position="230"/>
        <end position="247"/>
    </location>
</feature>
<protein>
    <recommendedName>
        <fullName evidence="8">ABC transmembrane type-1 domain-containing protein</fullName>
    </recommendedName>
</protein>
<feature type="transmembrane region" description="Helical" evidence="7">
    <location>
        <begin position="194"/>
        <end position="210"/>
    </location>
</feature>
<dbReference type="InterPro" id="IPR035906">
    <property type="entry name" value="MetI-like_sf"/>
</dbReference>
<comment type="subcellular location">
    <subcellularLocation>
        <location evidence="1 7">Cell membrane</location>
        <topology evidence="1 7">Multi-pass membrane protein</topology>
    </subcellularLocation>
</comment>
<sequence>MRIQKRGIIYFVVFFLILGYVYKSFIVNIEETKYLSAPSFRNWFGTDLTGADIFLRSMNALGIEIITISVVLPTIYCLGLFLGMLLSYFSNEKIREFFLNLIHYWVTLPVLLIALFLLILIGAGQINAIAIMIFILIPTQALYVYNQLEIAKKNDFVIAKMSYGLSKSYIYIYHLFPNVKNGVTSYTLARMPEILMMNLALNFLGLGVQPPNSSLGRMLFDGLSFMFSAWWMWVFLVGEIIFLFLFIKKIQIGTRGFYREF</sequence>
<dbReference type="InterPro" id="IPR000515">
    <property type="entry name" value="MetI-like"/>
</dbReference>
<dbReference type="SUPFAM" id="SSF161098">
    <property type="entry name" value="MetI-like"/>
    <property type="match status" value="1"/>
</dbReference>
<keyword evidence="4 7" id="KW-0812">Transmembrane</keyword>
<dbReference type="Proteomes" id="UP000189681">
    <property type="component" value="Unassembled WGS sequence"/>
</dbReference>
<evidence type="ECO:0000259" key="8">
    <source>
        <dbReference type="PROSITE" id="PS50928"/>
    </source>
</evidence>
<feature type="transmembrane region" description="Helical" evidence="7">
    <location>
        <begin position="101"/>
        <end position="120"/>
    </location>
</feature>
<keyword evidence="3" id="KW-1003">Cell membrane</keyword>
<feature type="transmembrane region" description="Helical" evidence="7">
    <location>
        <begin position="7"/>
        <end position="26"/>
    </location>
</feature>
<dbReference type="PROSITE" id="PS50928">
    <property type="entry name" value="ABC_TM1"/>
    <property type="match status" value="1"/>
</dbReference>
<evidence type="ECO:0000256" key="3">
    <source>
        <dbReference type="ARBA" id="ARBA00022475"/>
    </source>
</evidence>
<comment type="caution">
    <text evidence="9">The sequence shown here is derived from an EMBL/GenBank/DDBJ whole genome shotgun (WGS) entry which is preliminary data.</text>
</comment>
<evidence type="ECO:0000256" key="2">
    <source>
        <dbReference type="ARBA" id="ARBA00022448"/>
    </source>
</evidence>
<dbReference type="AlphaFoldDB" id="A0A1V4AWA8"/>
<evidence type="ECO:0000256" key="4">
    <source>
        <dbReference type="ARBA" id="ARBA00022692"/>
    </source>
</evidence>
<evidence type="ECO:0000256" key="7">
    <source>
        <dbReference type="RuleBase" id="RU363032"/>
    </source>
</evidence>
<keyword evidence="2 7" id="KW-0813">Transport</keyword>
<keyword evidence="5 7" id="KW-1133">Transmembrane helix</keyword>
<dbReference type="GO" id="GO:0055085">
    <property type="term" value="P:transmembrane transport"/>
    <property type="evidence" value="ECO:0007669"/>
    <property type="project" value="InterPro"/>
</dbReference>
<evidence type="ECO:0000256" key="6">
    <source>
        <dbReference type="ARBA" id="ARBA00023136"/>
    </source>
</evidence>
<dbReference type="GO" id="GO:0005886">
    <property type="term" value="C:plasma membrane"/>
    <property type="evidence" value="ECO:0007669"/>
    <property type="project" value="UniProtKB-SubCell"/>
</dbReference>
<reference evidence="9 10" key="1">
    <citation type="journal article" date="2017" name="Water Res.">
        <title>Discovery and metagenomic analysis of an anammox bacterial enrichment related to Candidatus "Brocadia caroliniensis" in a full-scale glycerol-fed nitritation-denitritation separate centrate treatment process.</title>
        <authorList>
            <person name="Park H."/>
            <person name="Brotto A.C."/>
            <person name="van Loosdrecht M.C."/>
            <person name="Chandran K."/>
        </authorList>
    </citation>
    <scope>NUCLEOTIDE SEQUENCE [LARGE SCALE GENOMIC DNA]</scope>
    <source>
        <strain evidence="9">26THWARD</strain>
    </source>
</reference>
<comment type="similarity">
    <text evidence="7">Belongs to the binding-protein-dependent transport system permease family.</text>
</comment>
<name>A0A1V4AWA8_9BACT</name>
<feature type="domain" description="ABC transmembrane type-1" evidence="8">
    <location>
        <begin position="61"/>
        <end position="252"/>
    </location>
</feature>
<evidence type="ECO:0000313" key="10">
    <source>
        <dbReference type="Proteomes" id="UP000189681"/>
    </source>
</evidence>
<evidence type="ECO:0000256" key="1">
    <source>
        <dbReference type="ARBA" id="ARBA00004651"/>
    </source>
</evidence>
<evidence type="ECO:0000256" key="5">
    <source>
        <dbReference type="ARBA" id="ARBA00022989"/>
    </source>
</evidence>
<keyword evidence="6 7" id="KW-0472">Membrane</keyword>